<evidence type="ECO:0000313" key="1">
    <source>
        <dbReference type="EMBL" id="CAL0305108.1"/>
    </source>
</evidence>
<organism evidence="1 2">
    <name type="scientific">Lupinus luteus</name>
    <name type="common">European yellow lupine</name>
    <dbReference type="NCBI Taxonomy" id="3873"/>
    <lineage>
        <taxon>Eukaryota</taxon>
        <taxon>Viridiplantae</taxon>
        <taxon>Streptophyta</taxon>
        <taxon>Embryophyta</taxon>
        <taxon>Tracheophyta</taxon>
        <taxon>Spermatophyta</taxon>
        <taxon>Magnoliopsida</taxon>
        <taxon>eudicotyledons</taxon>
        <taxon>Gunneridae</taxon>
        <taxon>Pentapetalae</taxon>
        <taxon>rosids</taxon>
        <taxon>fabids</taxon>
        <taxon>Fabales</taxon>
        <taxon>Fabaceae</taxon>
        <taxon>Papilionoideae</taxon>
        <taxon>50 kb inversion clade</taxon>
        <taxon>genistoids sensu lato</taxon>
        <taxon>core genistoids</taxon>
        <taxon>Genisteae</taxon>
        <taxon>Lupinus</taxon>
    </lineage>
</organism>
<gene>
    <name evidence="1" type="ORF">LLUT_LOCUS6168</name>
</gene>
<protein>
    <submittedName>
        <fullName evidence="1">Uncharacterized protein</fullName>
    </submittedName>
</protein>
<sequence length="103" mass="11424">MGIHKIYGTRHIGHDHVRSLVGLMDFFCFSETPQLGCACPYSTCYPESPSIFCGLYSTYPPILSMGTTWREKISKLRSTKGSGASIGPPTSMVTMFECDFGWN</sequence>
<keyword evidence="2" id="KW-1185">Reference proteome</keyword>
<proteinExistence type="predicted"/>
<name>A0AAV1W7Y0_LUPLU</name>
<dbReference type="Proteomes" id="UP001497480">
    <property type="component" value="Unassembled WGS sequence"/>
</dbReference>
<accession>A0AAV1W7Y0</accession>
<dbReference type="AlphaFoldDB" id="A0AAV1W7Y0"/>
<reference evidence="1 2" key="1">
    <citation type="submission" date="2024-03" db="EMBL/GenBank/DDBJ databases">
        <authorList>
            <person name="Martinez-Hernandez J."/>
        </authorList>
    </citation>
    <scope>NUCLEOTIDE SEQUENCE [LARGE SCALE GENOMIC DNA]</scope>
</reference>
<evidence type="ECO:0000313" key="2">
    <source>
        <dbReference type="Proteomes" id="UP001497480"/>
    </source>
</evidence>
<dbReference type="EMBL" id="CAXHTB010000004">
    <property type="protein sequence ID" value="CAL0305108.1"/>
    <property type="molecule type" value="Genomic_DNA"/>
</dbReference>
<comment type="caution">
    <text evidence="1">The sequence shown here is derived from an EMBL/GenBank/DDBJ whole genome shotgun (WGS) entry which is preliminary data.</text>
</comment>